<gene>
    <name evidence="2" type="ORF">E2C01_073870</name>
</gene>
<organism evidence="2 3">
    <name type="scientific">Portunus trituberculatus</name>
    <name type="common">Swimming crab</name>
    <name type="synonym">Neptunus trituberculatus</name>
    <dbReference type="NCBI Taxonomy" id="210409"/>
    <lineage>
        <taxon>Eukaryota</taxon>
        <taxon>Metazoa</taxon>
        <taxon>Ecdysozoa</taxon>
        <taxon>Arthropoda</taxon>
        <taxon>Crustacea</taxon>
        <taxon>Multicrustacea</taxon>
        <taxon>Malacostraca</taxon>
        <taxon>Eumalacostraca</taxon>
        <taxon>Eucarida</taxon>
        <taxon>Decapoda</taxon>
        <taxon>Pleocyemata</taxon>
        <taxon>Brachyura</taxon>
        <taxon>Eubrachyura</taxon>
        <taxon>Portunoidea</taxon>
        <taxon>Portunidae</taxon>
        <taxon>Portuninae</taxon>
        <taxon>Portunus</taxon>
    </lineage>
</organism>
<protein>
    <submittedName>
        <fullName evidence="2">Uncharacterized protein</fullName>
    </submittedName>
</protein>
<keyword evidence="3" id="KW-1185">Reference proteome</keyword>
<feature type="compositionally biased region" description="Polar residues" evidence="1">
    <location>
        <begin position="140"/>
        <end position="149"/>
    </location>
</feature>
<dbReference type="Proteomes" id="UP000324222">
    <property type="component" value="Unassembled WGS sequence"/>
</dbReference>
<reference evidence="2 3" key="1">
    <citation type="submission" date="2019-05" db="EMBL/GenBank/DDBJ databases">
        <title>Another draft genome of Portunus trituberculatus and its Hox gene families provides insights of decapod evolution.</title>
        <authorList>
            <person name="Jeong J.-H."/>
            <person name="Song I."/>
            <person name="Kim S."/>
            <person name="Choi T."/>
            <person name="Kim D."/>
            <person name="Ryu S."/>
            <person name="Kim W."/>
        </authorList>
    </citation>
    <scope>NUCLEOTIDE SEQUENCE [LARGE SCALE GENOMIC DNA]</scope>
    <source>
        <tissue evidence="2">Muscle</tissue>
    </source>
</reference>
<comment type="caution">
    <text evidence="2">The sequence shown here is derived from an EMBL/GenBank/DDBJ whole genome shotgun (WGS) entry which is preliminary data.</text>
</comment>
<feature type="region of interest" description="Disordered" evidence="1">
    <location>
        <begin position="58"/>
        <end position="87"/>
    </location>
</feature>
<proteinExistence type="predicted"/>
<name>A0A5B7IEU0_PORTR</name>
<evidence type="ECO:0000313" key="2">
    <source>
        <dbReference type="EMBL" id="MPC79348.1"/>
    </source>
</evidence>
<feature type="region of interest" description="Disordered" evidence="1">
    <location>
        <begin position="121"/>
        <end position="149"/>
    </location>
</feature>
<dbReference type="EMBL" id="VSRR010050880">
    <property type="protein sequence ID" value="MPC79348.1"/>
    <property type="molecule type" value="Genomic_DNA"/>
</dbReference>
<accession>A0A5B7IEU0</accession>
<evidence type="ECO:0000256" key="1">
    <source>
        <dbReference type="SAM" id="MobiDB-lite"/>
    </source>
</evidence>
<sequence length="149" mass="16028">MWGGVVRVVLLGRVRGRRRSTLPSLSTEHNNNKGFKARRRQQVTGCCQGPAIPGGVCREGPAPLDESDLAQPGRRCPGRGVGVGRDEGVGRRVAVPGRSQGAAASECREWWGVVAAAAAGETTGWRRRRRRRPPCALLIRQQQPSSVSA</sequence>
<evidence type="ECO:0000313" key="3">
    <source>
        <dbReference type="Proteomes" id="UP000324222"/>
    </source>
</evidence>
<dbReference type="AlphaFoldDB" id="A0A5B7IEU0"/>